<evidence type="ECO:0000256" key="4">
    <source>
        <dbReference type="ARBA" id="ARBA00022691"/>
    </source>
</evidence>
<dbReference type="PANTHER" id="PTHR43667:SF1">
    <property type="entry name" value="CYCLOPROPANE-FATTY-ACYL-PHOSPHOLIPID SYNTHASE"/>
    <property type="match status" value="1"/>
</dbReference>
<reference evidence="7 8" key="1">
    <citation type="journal article" date="2012" name="Int. J. Syst. Evol. Microbiol.">
        <title>Vibrio caribbeanicus sp. nov., isolated from the marine sponge Scleritoderma cyanea.</title>
        <authorList>
            <person name="Hoffmann M."/>
            <person name="Monday S.R."/>
            <person name="Allard M.W."/>
            <person name="Strain E.A."/>
            <person name="Whittaker P."/>
            <person name="Naum M."/>
            <person name="McCarthy P.J."/>
            <person name="Lopez J.V."/>
            <person name="Fischer M."/>
            <person name="Brown E.W."/>
        </authorList>
    </citation>
    <scope>NUCLEOTIDE SEQUENCE [LARGE SCALE GENOMIC DNA]</scope>
    <source>
        <strain evidence="7 8">ATCC BAA-2122</strain>
    </source>
</reference>
<evidence type="ECO:0000256" key="5">
    <source>
        <dbReference type="ARBA" id="ARBA00023098"/>
    </source>
</evidence>
<accession>E3BER0</accession>
<proteinExistence type="inferred from homology"/>
<dbReference type="OrthoDB" id="9782855at2"/>
<dbReference type="PIRSF" id="PIRSF003085">
    <property type="entry name" value="CMAS"/>
    <property type="match status" value="1"/>
</dbReference>
<dbReference type="CDD" id="cd02440">
    <property type="entry name" value="AdoMet_MTases"/>
    <property type="match status" value="1"/>
</dbReference>
<evidence type="ECO:0000313" key="8">
    <source>
        <dbReference type="Proteomes" id="UP000002943"/>
    </source>
</evidence>
<comment type="similarity">
    <text evidence="1">Belongs to the CFA/CMAS family.</text>
</comment>
<keyword evidence="4" id="KW-0949">S-adenosyl-L-methionine</keyword>
<dbReference type="Gene3D" id="3.40.50.150">
    <property type="entry name" value="Vaccinia Virus protein VP39"/>
    <property type="match status" value="1"/>
</dbReference>
<dbReference type="InterPro" id="IPR050723">
    <property type="entry name" value="CFA/CMAS"/>
</dbReference>
<keyword evidence="3 7" id="KW-0808">Transferase</keyword>
<name>E3BER0_9VIBR</name>
<dbReference type="STRING" id="796620.VIBC2010_15979"/>
<comment type="caution">
    <text evidence="7">The sequence shown here is derived from an EMBL/GenBank/DDBJ whole genome shotgun (WGS) entry which is preliminary data.</text>
</comment>
<dbReference type="RefSeq" id="WP_009599353.1">
    <property type="nucleotide sequence ID" value="NZ_AEIU01000003.1"/>
</dbReference>
<evidence type="ECO:0000313" key="7">
    <source>
        <dbReference type="EMBL" id="EFP98427.1"/>
    </source>
</evidence>
<gene>
    <name evidence="7" type="ORF">VIBC2010_15979</name>
</gene>
<dbReference type="AlphaFoldDB" id="E3BER0"/>
<keyword evidence="2 7" id="KW-0489">Methyltransferase</keyword>
<evidence type="ECO:0000256" key="1">
    <source>
        <dbReference type="ARBA" id="ARBA00010815"/>
    </source>
</evidence>
<dbReference type="InterPro" id="IPR029063">
    <property type="entry name" value="SAM-dependent_MTases_sf"/>
</dbReference>
<organism evidence="7 8">
    <name type="scientific">Vibrio caribbeanicus ATCC BAA-2122</name>
    <dbReference type="NCBI Taxonomy" id="796620"/>
    <lineage>
        <taxon>Bacteria</taxon>
        <taxon>Pseudomonadati</taxon>
        <taxon>Pseudomonadota</taxon>
        <taxon>Gammaproteobacteria</taxon>
        <taxon>Vibrionales</taxon>
        <taxon>Vibrionaceae</taxon>
        <taxon>Vibrio</taxon>
    </lineage>
</organism>
<dbReference type="EMBL" id="AEIU01000003">
    <property type="protein sequence ID" value="EFP98427.1"/>
    <property type="molecule type" value="Genomic_DNA"/>
</dbReference>
<evidence type="ECO:0000256" key="6">
    <source>
        <dbReference type="PIRSR" id="PIRSR003085-1"/>
    </source>
</evidence>
<dbReference type="GO" id="GO:0032259">
    <property type="term" value="P:methylation"/>
    <property type="evidence" value="ECO:0007669"/>
    <property type="project" value="UniProtKB-KW"/>
</dbReference>
<evidence type="ECO:0000256" key="3">
    <source>
        <dbReference type="ARBA" id="ARBA00022679"/>
    </source>
</evidence>
<protein>
    <submittedName>
        <fullName evidence="7">Cyclopropane fatty acyl phospholipid synthase</fullName>
        <ecNumber evidence="7">2.1.1.79</ecNumber>
    </submittedName>
</protein>
<dbReference type="PANTHER" id="PTHR43667">
    <property type="entry name" value="CYCLOPROPANE-FATTY-ACYL-PHOSPHOLIPID SYNTHASE"/>
    <property type="match status" value="1"/>
</dbReference>
<keyword evidence="5" id="KW-0443">Lipid metabolism</keyword>
<dbReference type="Proteomes" id="UP000002943">
    <property type="component" value="Unassembled WGS sequence"/>
</dbReference>
<dbReference type="NCBIfam" id="NF008686">
    <property type="entry name" value="PRK11705.1"/>
    <property type="match status" value="1"/>
</dbReference>
<keyword evidence="8" id="KW-1185">Reference proteome</keyword>
<evidence type="ECO:0000256" key="2">
    <source>
        <dbReference type="ARBA" id="ARBA00022603"/>
    </source>
</evidence>
<dbReference type="SUPFAM" id="SSF53335">
    <property type="entry name" value="S-adenosyl-L-methionine-dependent methyltransferases"/>
    <property type="match status" value="1"/>
</dbReference>
<dbReference type="EC" id="2.1.1.79" evidence="7"/>
<feature type="active site" evidence="6">
    <location>
        <position position="350"/>
    </location>
</feature>
<dbReference type="eggNOG" id="COG2230">
    <property type="taxonomic scope" value="Bacteria"/>
</dbReference>
<dbReference type="InterPro" id="IPR003333">
    <property type="entry name" value="CMAS"/>
</dbReference>
<dbReference type="GO" id="GO:0008825">
    <property type="term" value="F:cyclopropane-fatty-acyl-phospholipid synthase activity"/>
    <property type="evidence" value="ECO:0007669"/>
    <property type="project" value="UniProtKB-EC"/>
</dbReference>
<sequence>MDYYHFFQSLLKNADIELDGNRAWDIKVNDPKMFNRIVEHGSLGLGESYIEKQWECDDLAEMISRLIQTDIESQVNLAAKIKMGASLGKQKFKRLVNSQTIIRAKADVSAHYDLGNDLYESMLDPRMTYTCGYWKQAQSLSEAQEHKLDLLCRKLGLSEGMRVLDIGCGWGSFMNFAAEKYGVICDGLTLSKEQATFGQNRADISGLPVNFILQDYREYRPNLKYDAVVSVGMIEHVGPRNYREYFDCVERFMKDEAIFVLHGIGSSISLTECDPWINKYIFPNGVIPSLGQLSTAMEPKFNIEDVHNFGPDYDKTLSAWYDNFLSAWPGLQDKYGDKFFRIWRYYLLSCAGAFRARDLNLWQIAMTKVGRPLPNCVRES</sequence>
<dbReference type="GO" id="GO:0008610">
    <property type="term" value="P:lipid biosynthetic process"/>
    <property type="evidence" value="ECO:0007669"/>
    <property type="project" value="InterPro"/>
</dbReference>
<dbReference type="Pfam" id="PF02353">
    <property type="entry name" value="CMAS"/>
    <property type="match status" value="1"/>
</dbReference>